<name>A0A2S3IHM4_9POAL</name>
<dbReference type="EMBL" id="CM008054">
    <property type="protein sequence ID" value="PAN44685.1"/>
    <property type="molecule type" value="Genomic_DNA"/>
</dbReference>
<dbReference type="Gramene" id="PAN44685">
    <property type="protein sequence ID" value="PAN44685"/>
    <property type="gene ID" value="PAHAL_9G061800"/>
</dbReference>
<dbReference type="AlphaFoldDB" id="A0A2S3IHM4"/>
<dbReference type="Proteomes" id="UP000243499">
    <property type="component" value="Chromosome 9"/>
</dbReference>
<sequence length="205" mass="22143">MRGYLKNVRGYMKIVRLRPGVLLQKLAATTVAAGDLRLPRRTACVPPDPPENLPPLLVPPAGYPRAPPPLTALPSWRCCEQQRRLECLRACGCPVTGISQSSGGAGDFFGWLLPLLLAARELKPPSAPARCLCRSCACCSNVSVLFGRLGIAFKRPELEWFVNAPPHSRSVCLCPLPPLDSRVVPGSLLLPCIFLGIAMLIDLLA</sequence>
<organism evidence="1">
    <name type="scientific">Panicum hallii</name>
    <dbReference type="NCBI Taxonomy" id="206008"/>
    <lineage>
        <taxon>Eukaryota</taxon>
        <taxon>Viridiplantae</taxon>
        <taxon>Streptophyta</taxon>
        <taxon>Embryophyta</taxon>
        <taxon>Tracheophyta</taxon>
        <taxon>Spermatophyta</taxon>
        <taxon>Magnoliopsida</taxon>
        <taxon>Liliopsida</taxon>
        <taxon>Poales</taxon>
        <taxon>Poaceae</taxon>
        <taxon>PACMAD clade</taxon>
        <taxon>Panicoideae</taxon>
        <taxon>Panicodae</taxon>
        <taxon>Paniceae</taxon>
        <taxon>Panicinae</taxon>
        <taxon>Panicum</taxon>
        <taxon>Panicum sect. Panicum</taxon>
    </lineage>
</organism>
<accession>A0A2S3IHM4</accession>
<gene>
    <name evidence="1" type="ORF">PAHAL_9G061800</name>
</gene>
<protein>
    <submittedName>
        <fullName evidence="1">Uncharacterized protein</fullName>
    </submittedName>
</protein>
<evidence type="ECO:0000313" key="1">
    <source>
        <dbReference type="EMBL" id="PAN44685.1"/>
    </source>
</evidence>
<reference evidence="1" key="1">
    <citation type="submission" date="2018-04" db="EMBL/GenBank/DDBJ databases">
        <title>WGS assembly of Panicum hallii.</title>
        <authorList>
            <person name="Lovell J."/>
            <person name="Jenkins J."/>
            <person name="Lowry D."/>
            <person name="Mamidi S."/>
            <person name="Sreedasyam A."/>
            <person name="Weng X."/>
            <person name="Barry K."/>
            <person name="Bonette J."/>
            <person name="Campitelli B."/>
            <person name="Daum C."/>
            <person name="Gordon S."/>
            <person name="Gould B."/>
            <person name="Lipzen A."/>
            <person name="Macqueen A."/>
            <person name="Palacio-Mejia J."/>
            <person name="Plott C."/>
            <person name="Shakirov E."/>
            <person name="Shu S."/>
            <person name="Yoshinaga Y."/>
            <person name="Zane M."/>
            <person name="Rokhsar D."/>
            <person name="Grimwood J."/>
            <person name="Schmutz J."/>
            <person name="Juenger T."/>
        </authorList>
    </citation>
    <scope>NUCLEOTIDE SEQUENCE [LARGE SCALE GENOMIC DNA]</scope>
    <source>
        <strain evidence="1">FIL2</strain>
    </source>
</reference>
<proteinExistence type="predicted"/>